<dbReference type="SUPFAM" id="SSF58104">
    <property type="entry name" value="Methyl-accepting chemotaxis protein (MCP) signaling domain"/>
    <property type="match status" value="1"/>
</dbReference>
<dbReference type="RefSeq" id="WP_261237468.1">
    <property type="nucleotide sequence ID" value="NZ_JAMXFA010000059.1"/>
</dbReference>
<keyword evidence="5" id="KW-1185">Reference proteome</keyword>
<dbReference type="Pfam" id="PF02470">
    <property type="entry name" value="MlaD"/>
    <property type="match status" value="1"/>
</dbReference>
<keyword evidence="2" id="KW-0812">Transmembrane</keyword>
<dbReference type="PANTHER" id="PTHR34675:SF1">
    <property type="entry name" value="PROTEIN TRIGALACTOSYLDIACYLGLYCEROL 2, CHLOROPLASTIC"/>
    <property type="match status" value="1"/>
</dbReference>
<reference evidence="4 5" key="1">
    <citation type="journal article" date="2022" name="Front. Microbiol.">
        <title>High genomic differentiation and limited gene flow indicate recent cryptic speciation within the genus Laspinema (cyanobacteria).</title>
        <authorList>
            <person name="Stanojkovic A."/>
            <person name="Skoupy S."/>
            <person name="Skaloud P."/>
            <person name="Dvorak P."/>
        </authorList>
    </citation>
    <scope>NUCLEOTIDE SEQUENCE [LARGE SCALE GENOMIC DNA]</scope>
    <source>
        <strain evidence="4 5">D3b</strain>
    </source>
</reference>
<dbReference type="PANTHER" id="PTHR34675">
    <property type="entry name" value="PROTEIN TRIGALACTOSYLDIACYLGLYCEROL 2, CHLOROPLASTIC"/>
    <property type="match status" value="1"/>
</dbReference>
<evidence type="ECO:0000256" key="2">
    <source>
        <dbReference type="SAM" id="Phobius"/>
    </source>
</evidence>
<name>A0ABT2NF03_9CYAN</name>
<dbReference type="InterPro" id="IPR003399">
    <property type="entry name" value="Mce/MlaD"/>
</dbReference>
<keyword evidence="2" id="KW-0472">Membrane</keyword>
<feature type="transmembrane region" description="Helical" evidence="2">
    <location>
        <begin position="12"/>
        <end position="30"/>
    </location>
</feature>
<evidence type="ECO:0000313" key="4">
    <source>
        <dbReference type="EMBL" id="MCT7981281.1"/>
    </source>
</evidence>
<protein>
    <submittedName>
        <fullName evidence="4">MlaD family protein</fullName>
    </submittedName>
</protein>
<dbReference type="EMBL" id="JAMXFA010000059">
    <property type="protein sequence ID" value="MCT7981281.1"/>
    <property type="molecule type" value="Genomic_DNA"/>
</dbReference>
<gene>
    <name evidence="4" type="ORF">NG792_26505</name>
</gene>
<proteinExistence type="predicted"/>
<feature type="domain" description="Mce/MlaD" evidence="3">
    <location>
        <begin position="39"/>
        <end position="114"/>
    </location>
</feature>
<dbReference type="InterPro" id="IPR039342">
    <property type="entry name" value="TGD2-like"/>
</dbReference>
<keyword evidence="2" id="KW-1133">Transmembrane helix</keyword>
<comment type="caution">
    <text evidence="4">The sequence shown here is derived from an EMBL/GenBank/DDBJ whole genome shotgun (WGS) entry which is preliminary data.</text>
</comment>
<evidence type="ECO:0000259" key="3">
    <source>
        <dbReference type="Pfam" id="PF02470"/>
    </source>
</evidence>
<dbReference type="Proteomes" id="UP001525961">
    <property type="component" value="Unassembled WGS sequence"/>
</dbReference>
<accession>A0ABT2NF03</accession>
<evidence type="ECO:0000256" key="1">
    <source>
        <dbReference type="SAM" id="MobiDB-lite"/>
    </source>
</evidence>
<sequence length="568" mass="60006">MRSSRKLREGSIGLLLLAGLGLFGGIILWLRGVGLGRESYTLVVSFPNVAGMQVGGPVRYRGVSVGRIANIIPGTNGVDVELIVAPATLVIPNAVLIEANQGGLIGETWVDINPLQVLPPQIIKTTTPLASDCNTELILCNRERLEGQIGVNFDELIRGSMRFTNLFSDPAFFANLNALVKNSTVATAEITQLSREMNVLTQSVERELGIFSTAALQSASALNAAAGQIGNTANQVGAISTQLGRTVNQYGAIAGDIRAATNQIGATANRYGAIAGEIRTATNQITAISNRYGAIAGDLQRTVNQVGAAAEEYRVVAGTFGTSADRIGLTLDRVGGTIEGLGGTAGELNLTATDLRTLIGSVNELVATNRGTLVTTLNNINTTSEQLRISTQQITPLVARVEQQLNQFEDSQLLANLDTLSVTANQLAANASAAANNLAQITDTAISPTNLLLLQQTLDSARATFQNVQKITSDLEELTGDPALFESIRNILLILGDLLSSTEQLEEHARFAMALAPLSHTVSDPSLQSQLLPPASDEQQRPEQLDPAVPPRSASPGPNPDKLTARNR</sequence>
<dbReference type="Gene3D" id="1.10.287.950">
    <property type="entry name" value="Methyl-accepting chemotaxis protein"/>
    <property type="match status" value="1"/>
</dbReference>
<evidence type="ECO:0000313" key="5">
    <source>
        <dbReference type="Proteomes" id="UP001525961"/>
    </source>
</evidence>
<organism evidence="4 5">
    <name type="scientific">Laspinema olomoucense D3b</name>
    <dbReference type="NCBI Taxonomy" id="2953688"/>
    <lineage>
        <taxon>Bacteria</taxon>
        <taxon>Bacillati</taxon>
        <taxon>Cyanobacteriota</taxon>
        <taxon>Cyanophyceae</taxon>
        <taxon>Oscillatoriophycideae</taxon>
        <taxon>Oscillatoriales</taxon>
        <taxon>Laspinemataceae</taxon>
        <taxon>Laspinema</taxon>
        <taxon>Laspinema olomoucense</taxon>
    </lineage>
</organism>
<feature type="region of interest" description="Disordered" evidence="1">
    <location>
        <begin position="524"/>
        <end position="568"/>
    </location>
</feature>